<keyword evidence="3" id="KW-1185">Reference proteome</keyword>
<dbReference type="InterPro" id="IPR000101">
    <property type="entry name" value="GGT_peptidase"/>
</dbReference>
<dbReference type="InterPro" id="IPR029055">
    <property type="entry name" value="Ntn_hydrolases_N"/>
</dbReference>
<evidence type="ECO:0000256" key="1">
    <source>
        <dbReference type="PIRSR" id="PIRSR600101-2"/>
    </source>
</evidence>
<reference evidence="3" key="1">
    <citation type="submission" date="2021-01" db="EMBL/GenBank/DDBJ databases">
        <title>Caligus Genome Assembly.</title>
        <authorList>
            <person name="Gallardo-Escarate C."/>
        </authorList>
    </citation>
    <scope>NUCLEOTIDE SEQUENCE [LARGE SCALE GENOMIC DNA]</scope>
</reference>
<accession>A0A7T8K8N8</accession>
<organism evidence="2 3">
    <name type="scientific">Caligus rogercresseyi</name>
    <name type="common">Sea louse</name>
    <dbReference type="NCBI Taxonomy" id="217165"/>
    <lineage>
        <taxon>Eukaryota</taxon>
        <taxon>Metazoa</taxon>
        <taxon>Ecdysozoa</taxon>
        <taxon>Arthropoda</taxon>
        <taxon>Crustacea</taxon>
        <taxon>Multicrustacea</taxon>
        <taxon>Hexanauplia</taxon>
        <taxon>Copepoda</taxon>
        <taxon>Siphonostomatoida</taxon>
        <taxon>Caligidae</taxon>
        <taxon>Caligus</taxon>
    </lineage>
</organism>
<name>A0A7T8K8N8_CALRO</name>
<dbReference type="PANTHER" id="PTHR11686">
    <property type="entry name" value="GAMMA GLUTAMYL TRANSPEPTIDASE"/>
    <property type="match status" value="1"/>
</dbReference>
<dbReference type="OrthoDB" id="1081007at2759"/>
<dbReference type="GO" id="GO:0006751">
    <property type="term" value="P:glutathione catabolic process"/>
    <property type="evidence" value="ECO:0007669"/>
    <property type="project" value="InterPro"/>
</dbReference>
<dbReference type="PANTHER" id="PTHR11686:SF9">
    <property type="entry name" value="RE13973P"/>
    <property type="match status" value="1"/>
</dbReference>
<dbReference type="GO" id="GO:0005886">
    <property type="term" value="C:plasma membrane"/>
    <property type="evidence" value="ECO:0007669"/>
    <property type="project" value="TreeGrafter"/>
</dbReference>
<gene>
    <name evidence="2" type="ORF">FKW44_009982</name>
</gene>
<feature type="non-terminal residue" evidence="2">
    <location>
        <position position="1"/>
    </location>
</feature>
<dbReference type="SUPFAM" id="SSF56235">
    <property type="entry name" value="N-terminal nucleophile aminohydrolases (Ntn hydrolases)"/>
    <property type="match status" value="1"/>
</dbReference>
<dbReference type="Proteomes" id="UP000595437">
    <property type="component" value="Chromosome 6"/>
</dbReference>
<proteinExistence type="predicted"/>
<dbReference type="AlphaFoldDB" id="A0A7T8K8N8"/>
<dbReference type="EMBL" id="CP045895">
    <property type="protein sequence ID" value="QQP49346.1"/>
    <property type="molecule type" value="Genomic_DNA"/>
</dbReference>
<evidence type="ECO:0000313" key="3">
    <source>
        <dbReference type="Proteomes" id="UP000595437"/>
    </source>
</evidence>
<dbReference type="Pfam" id="PF01019">
    <property type="entry name" value="G_glu_transpept"/>
    <property type="match status" value="1"/>
</dbReference>
<evidence type="ECO:0000313" key="2">
    <source>
        <dbReference type="EMBL" id="QQP49346.1"/>
    </source>
</evidence>
<dbReference type="PRINTS" id="PR01210">
    <property type="entry name" value="GGTRANSPTASE"/>
</dbReference>
<sequence>DVIKRNGSVVDAAIAALFCNGLMCPQSMGIGGGFGMTYYRKSDGKIFALNAREWAPEWSNATMFHGSGDASTLGPLSIAVPGEINGYWE</sequence>
<feature type="binding site" evidence="1">
    <location>
        <position position="52"/>
    </location>
    <ligand>
        <name>L-glutamate</name>
        <dbReference type="ChEBI" id="CHEBI:29985"/>
    </ligand>
</feature>
<dbReference type="GO" id="GO:0036374">
    <property type="term" value="F:glutathione hydrolase activity"/>
    <property type="evidence" value="ECO:0007669"/>
    <property type="project" value="InterPro"/>
</dbReference>
<protein>
    <submittedName>
        <fullName evidence="2">Gammaglutamyltranspeptidase 1like</fullName>
    </submittedName>
</protein>